<dbReference type="OMA" id="YDKSSIC"/>
<accession>A0A4U6TPD6</accession>
<organism evidence="2 3">
    <name type="scientific">Setaria viridis</name>
    <name type="common">Green bristlegrass</name>
    <name type="synonym">Setaria italica subsp. viridis</name>
    <dbReference type="NCBI Taxonomy" id="4556"/>
    <lineage>
        <taxon>Eukaryota</taxon>
        <taxon>Viridiplantae</taxon>
        <taxon>Streptophyta</taxon>
        <taxon>Embryophyta</taxon>
        <taxon>Tracheophyta</taxon>
        <taxon>Spermatophyta</taxon>
        <taxon>Magnoliopsida</taxon>
        <taxon>Liliopsida</taxon>
        <taxon>Poales</taxon>
        <taxon>Poaceae</taxon>
        <taxon>PACMAD clade</taxon>
        <taxon>Panicoideae</taxon>
        <taxon>Panicodae</taxon>
        <taxon>Paniceae</taxon>
        <taxon>Cenchrinae</taxon>
        <taxon>Setaria</taxon>
    </lineage>
</organism>
<evidence type="ECO:0000313" key="3">
    <source>
        <dbReference type="Proteomes" id="UP000298652"/>
    </source>
</evidence>
<dbReference type="InterPro" id="IPR032675">
    <property type="entry name" value="LRR_dom_sf"/>
</dbReference>
<name>A0A4U6TPD6_SETVI</name>
<feature type="domain" description="R13L1/DRL21-like LRR repeat region" evidence="1">
    <location>
        <begin position="169"/>
        <end position="308"/>
    </location>
</feature>
<reference evidence="2" key="1">
    <citation type="submission" date="2019-03" db="EMBL/GenBank/DDBJ databases">
        <title>WGS assembly of Setaria viridis.</title>
        <authorList>
            <person name="Huang P."/>
            <person name="Jenkins J."/>
            <person name="Grimwood J."/>
            <person name="Barry K."/>
            <person name="Healey A."/>
            <person name="Mamidi S."/>
            <person name="Sreedasyam A."/>
            <person name="Shu S."/>
            <person name="Feldman M."/>
            <person name="Wu J."/>
            <person name="Yu Y."/>
            <person name="Chen C."/>
            <person name="Johnson J."/>
            <person name="Rokhsar D."/>
            <person name="Baxter I."/>
            <person name="Schmutz J."/>
            <person name="Brutnell T."/>
            <person name="Kellogg E."/>
        </authorList>
    </citation>
    <scope>NUCLEOTIDE SEQUENCE [LARGE SCALE GENOMIC DNA]</scope>
</reference>
<dbReference type="SUPFAM" id="SSF52047">
    <property type="entry name" value="RNI-like"/>
    <property type="match status" value="1"/>
</dbReference>
<proteinExistence type="predicted"/>
<dbReference type="PANTHER" id="PTHR47186:SF34">
    <property type="entry name" value="DISEASE RESISTANCE PROTEIN RGA2-LIKE"/>
    <property type="match status" value="1"/>
</dbReference>
<dbReference type="Gene3D" id="3.80.10.10">
    <property type="entry name" value="Ribonuclease Inhibitor"/>
    <property type="match status" value="3"/>
</dbReference>
<evidence type="ECO:0000313" key="2">
    <source>
        <dbReference type="EMBL" id="TKW02459.1"/>
    </source>
</evidence>
<evidence type="ECO:0000259" key="1">
    <source>
        <dbReference type="Pfam" id="PF25019"/>
    </source>
</evidence>
<protein>
    <recommendedName>
        <fullName evidence="1">R13L1/DRL21-like LRR repeat region domain-containing protein</fullName>
    </recommendedName>
</protein>
<dbReference type="PANTHER" id="PTHR47186">
    <property type="entry name" value="LEUCINE-RICH REPEAT-CONTAINING PROTEIN 57"/>
    <property type="match status" value="1"/>
</dbReference>
<gene>
    <name evidence="2" type="ORF">SEVIR_8G246100v2</name>
</gene>
<dbReference type="EMBL" id="CM016559">
    <property type="protein sequence ID" value="TKW02459.1"/>
    <property type="molecule type" value="Genomic_DNA"/>
</dbReference>
<dbReference type="SUPFAM" id="SSF52058">
    <property type="entry name" value="L domain-like"/>
    <property type="match status" value="1"/>
</dbReference>
<dbReference type="Proteomes" id="UP000298652">
    <property type="component" value="Chromosome 8"/>
</dbReference>
<dbReference type="InterPro" id="IPR056789">
    <property type="entry name" value="LRR_R13L1-DRL21"/>
</dbReference>
<dbReference type="AlphaFoldDB" id="A0A4U6TPD6"/>
<sequence length="845" mass="96794">MTHVPVSSSTLCPAEEEFPPLRYLKIKHCKNLKLCPRIPNSKELFINNSDLSMTNDTWSSTPILTQAIQKLKISNCKSYDLQKLPGIQSVRELEIDCSKVFDRFDELRCMDHLAKLTLSSLNFLDRDKAAILEAIPHIQCIKINEGMYFAVQESDFLLLRQNTDFGITDLFISNLEKVNSADEVGLGELATYDKLRTLRLVWSHDANSYSSNGLSGSGDRPNNVYLNLSIKFSRADDSSVLQRLHPHPNLLTLQIEGYRDATFCGWMSDPNLYLPNLVKIVLMGMPRCARLPSLGQLANLEELHISDMPNIREVDASFYGGRDPFRKLRKFCIDKMENLEVLSTNLELSAGEMSWDDDEQKVQGDEIFPRLAHLVITGCPRLTLSSAFQGYIGRIVASCSKVELSPGILVGSPHLFRLEVKPNIFGFSDASEFLQYNTDLWYLTIQSDSDLITLPEIIRSCHSLRSLRILDGCCNFAALPDWLGDLASLEHLEVYSAKLQHLPHSIKDVTSLKTLTLKKCNYKLRECCSRLGEDYDKINHIKHVDAHEVICTVFNYYCFVLQYYLQSLEELYISSFPVINRPNDLNLYDKSSICILSTQPVKNLRRVTIVRVGKLLWKTSTSHCIEQKDDKNIFQREQEGRHSDTGRESSYKRTIFPGLQYLEIDCCLNVRFEPSIPWSARYIISGIKQYPFLFNWPSFYQVMGLATSALSSKMEIKYIKDISSDSDSLQLLDIEELTVDSCIDPVPLPKCILGWKSLRKLEILNCEDMETLPEWLGDMASLRELKVETYWMKTLPPCIERLTSLHTLTLSQCTKRFKQRCSESGDDWSKIKHIENLQVELRMYK</sequence>
<keyword evidence="3" id="KW-1185">Reference proteome</keyword>
<dbReference type="Gramene" id="TKW02459">
    <property type="protein sequence ID" value="TKW02459"/>
    <property type="gene ID" value="SEVIR_8G246100v2"/>
</dbReference>
<dbReference type="Pfam" id="PF25019">
    <property type="entry name" value="LRR_R13L1-DRL21"/>
    <property type="match status" value="1"/>
</dbReference>